<dbReference type="InterPro" id="IPR024775">
    <property type="entry name" value="DinB-like"/>
</dbReference>
<keyword evidence="3" id="KW-1185">Reference proteome</keyword>
<evidence type="ECO:0000313" key="2">
    <source>
        <dbReference type="EMBL" id="THH41043.1"/>
    </source>
</evidence>
<dbReference type="AlphaFoldDB" id="A0A4V3XLI8"/>
<accession>A0A4V3XLI8</accession>
<protein>
    <submittedName>
        <fullName evidence="2">DinB family protein</fullName>
    </submittedName>
</protein>
<dbReference type="RefSeq" id="WP_136455869.1">
    <property type="nucleotide sequence ID" value="NZ_SRSF01000001.1"/>
</dbReference>
<gene>
    <name evidence="2" type="ORF">E4021_00155</name>
</gene>
<proteinExistence type="predicted"/>
<evidence type="ECO:0000259" key="1">
    <source>
        <dbReference type="Pfam" id="PF12867"/>
    </source>
</evidence>
<sequence>MTVTDLTASEYPSFYAGYVGLVPPTISLRSAFDDSAAGLTEYLNEIAEDRENYAYAPGKWTIKECLQHLIDTERVFSYRALRLGRHDATPLPGFEQDDYAAQADVSGRDFKRMIAEFELVRKSTMALFSGLGADDLSFRGTVNGGPMSCRAIGFITCGHTYHHLNLYRDRY</sequence>
<organism evidence="2 3">
    <name type="scientific">Neolewinella litorea</name>
    <dbReference type="NCBI Taxonomy" id="2562452"/>
    <lineage>
        <taxon>Bacteria</taxon>
        <taxon>Pseudomonadati</taxon>
        <taxon>Bacteroidota</taxon>
        <taxon>Saprospiria</taxon>
        <taxon>Saprospirales</taxon>
        <taxon>Lewinellaceae</taxon>
        <taxon>Neolewinella</taxon>
    </lineage>
</organism>
<dbReference type="Pfam" id="PF12867">
    <property type="entry name" value="DinB_2"/>
    <property type="match status" value="1"/>
</dbReference>
<name>A0A4V3XLI8_9BACT</name>
<reference evidence="2 3" key="1">
    <citation type="submission" date="2019-04" db="EMBL/GenBank/DDBJ databases">
        <title>Lewinella litorea sp. nov., isolated from a marine sand.</title>
        <authorList>
            <person name="Yoon J.-H."/>
        </authorList>
    </citation>
    <scope>NUCLEOTIDE SEQUENCE [LARGE SCALE GENOMIC DNA]</scope>
    <source>
        <strain evidence="2 3">HSMS-39</strain>
    </source>
</reference>
<evidence type="ECO:0000313" key="3">
    <source>
        <dbReference type="Proteomes" id="UP000308528"/>
    </source>
</evidence>
<dbReference type="EMBL" id="SRSF01000001">
    <property type="protein sequence ID" value="THH41043.1"/>
    <property type="molecule type" value="Genomic_DNA"/>
</dbReference>
<dbReference type="InterPro" id="IPR034660">
    <property type="entry name" value="DinB/YfiT-like"/>
</dbReference>
<feature type="domain" description="DinB-like" evidence="1">
    <location>
        <begin position="32"/>
        <end position="165"/>
    </location>
</feature>
<comment type="caution">
    <text evidence="2">The sequence shown here is derived from an EMBL/GenBank/DDBJ whole genome shotgun (WGS) entry which is preliminary data.</text>
</comment>
<dbReference type="Proteomes" id="UP000308528">
    <property type="component" value="Unassembled WGS sequence"/>
</dbReference>
<dbReference type="SUPFAM" id="SSF109854">
    <property type="entry name" value="DinB/YfiT-like putative metalloenzymes"/>
    <property type="match status" value="1"/>
</dbReference>
<dbReference type="OrthoDB" id="9793216at2"/>
<dbReference type="Gene3D" id="1.20.120.450">
    <property type="entry name" value="dinb family like domain"/>
    <property type="match status" value="1"/>
</dbReference>